<feature type="repeat" description="PPR" evidence="2">
    <location>
        <begin position="1279"/>
        <end position="1313"/>
    </location>
</feature>
<protein>
    <recommendedName>
        <fullName evidence="6">Pentatricopeptide repeat-containing protein, chloroplastic</fullName>
    </recommendedName>
</protein>
<feature type="compositionally biased region" description="Low complexity" evidence="3">
    <location>
        <begin position="768"/>
        <end position="780"/>
    </location>
</feature>
<feature type="repeat" description="PPR" evidence="2">
    <location>
        <begin position="1244"/>
        <end position="1278"/>
    </location>
</feature>
<accession>A0ABN9VA96</accession>
<feature type="compositionally biased region" description="Low complexity" evidence="3">
    <location>
        <begin position="715"/>
        <end position="726"/>
    </location>
</feature>
<sequence length="1326" mass="141503">MRELLGVPRSGRAAPEAPVGAAPSFRARAACERPAEPCDAWGAFELERMGGALGGTVAALLLVKLACHGAGLAEDVALSAPECVGTTSAGVTPIEKYDDSDSDDVGWVRRSGRWNDVPYDVDPAGVHRLRQEPTAAEEHVHLRDADLLADHRCRTVAAKLETSMDRAAAADAGALPAMRSGARGAITWAASPTRGREGDFGRGWLMTGARGAFWRIEVINNEGMKVDDHDDRCRAVAQLESTQRGVPEHFQRRQFVRLVLLSGQCDDTNLQACEAIVRHRQMIEYSYAEMVEGAWSAPSAAPTRRPIGGRLCTVNSYDLPLVTMSPLDALLAIPYLIHFRRSLPIALPVVDFCLVGAVSGFNSVVLVTSMIGLVTSEALRRLRAPGFYGSEEDAKLGNYNPVLLSLLSAGSHSVTLADLRGAGGRRRVAEFVRDSALHAAALLSPLLWRNLKSSWGPTLYAVDASPTGLGVCPSAISAEEARGLRRCEPWRFSRGARLPPGLQAAAAAAVSDDPEVQRLSGAHDNGPRGLWDIDGGPPHAGSTADVLGSGLGDARENVFREVPPKLLKRDWMIAGRYRWKVEEPMPMLEGRAILHALRHALRSAQNFGRRIAVLGDAPAATCVASKGRSDSGAMLRVTQSVAALCLATGCALHCRWLPSEWNVADGPSRGLAARCRSRCLSRSPTTWSGVVRLGGPHPPRGMAPLLVAMLLRATPTTSSPSSGPGSRPVAMGSQTRAPPAGSPSSSTGFPSRAAPSAGPSEATRKAPRAPARAPPRGARQARAKEAARRRAAATAADGMTVCQTHSVRPATLRLHQDDFAFFKRWLKRQGHPMPEGEADTDLVLAQFLDEMYLDGVHLSLGQRAALFHQSSLSKAGARGCRRAAARRSRAGSVWRLRVPGGARDAADVEMYYRPNEPLTLRAMDLAPPVAGAWAGGSWSLTLRAREHGVASKTEAGPRAAGGPRGLGPALAALVEARFGAQWRLPVLKRPAGAASDPLLFAISSKQAGQAFERAAQALGLRRGDRRQGARLGEVLERLTPPLHAHALRCVDLLAAVAARCCGGGISFCDAHDLTLGKNQNCLMGWLSGGLIIGFHVALPCQTYSRIRDHGNGPPPLSYSAGISACEKGEQWLQALWLLGKAREIKLEPNIISYSAAISACEKSGKWQQALSLFGELREARLDPDVVSFGAAISACEKGGQWQRALVLLGVLRETQVDLDTRSLEPLGQALALLRELRGLRLEPSVVSCNAAISACEKCGQWQRALVLLGEAEETSAEPDVLSYNAAISACDKGGKWQFAWLLINALRGNTLKPDCISYSAAISACE</sequence>
<reference evidence="4" key="1">
    <citation type="submission" date="2023-10" db="EMBL/GenBank/DDBJ databases">
        <authorList>
            <person name="Chen Y."/>
            <person name="Shah S."/>
            <person name="Dougan E. K."/>
            <person name="Thang M."/>
            <person name="Chan C."/>
        </authorList>
    </citation>
    <scope>NUCLEOTIDE SEQUENCE [LARGE SCALE GENOMIC DNA]</scope>
</reference>
<evidence type="ECO:0008006" key="6">
    <source>
        <dbReference type="Google" id="ProtNLM"/>
    </source>
</evidence>
<dbReference type="PANTHER" id="PTHR47447">
    <property type="entry name" value="OS03G0856100 PROTEIN"/>
    <property type="match status" value="1"/>
</dbReference>
<comment type="caution">
    <text evidence="4">The sequence shown here is derived from an EMBL/GenBank/DDBJ whole genome shotgun (WGS) entry which is preliminary data.</text>
</comment>
<name>A0ABN9VA96_9DINO</name>
<evidence type="ECO:0000256" key="1">
    <source>
        <dbReference type="ARBA" id="ARBA00022737"/>
    </source>
</evidence>
<keyword evidence="1" id="KW-0677">Repeat</keyword>
<feature type="repeat" description="PPR" evidence="2">
    <location>
        <begin position="1149"/>
        <end position="1183"/>
    </location>
</feature>
<dbReference type="InterPro" id="IPR002885">
    <property type="entry name" value="PPR_rpt"/>
</dbReference>
<dbReference type="PANTHER" id="PTHR47447:SF17">
    <property type="entry name" value="OS12G0638900 PROTEIN"/>
    <property type="match status" value="1"/>
</dbReference>
<dbReference type="InterPro" id="IPR011990">
    <property type="entry name" value="TPR-like_helical_dom_sf"/>
</dbReference>
<organism evidence="4 5">
    <name type="scientific">Prorocentrum cordatum</name>
    <dbReference type="NCBI Taxonomy" id="2364126"/>
    <lineage>
        <taxon>Eukaryota</taxon>
        <taxon>Sar</taxon>
        <taxon>Alveolata</taxon>
        <taxon>Dinophyceae</taxon>
        <taxon>Prorocentrales</taxon>
        <taxon>Prorocentraceae</taxon>
        <taxon>Prorocentrum</taxon>
    </lineage>
</organism>
<dbReference type="Proteomes" id="UP001189429">
    <property type="component" value="Unassembled WGS sequence"/>
</dbReference>
<keyword evidence="5" id="KW-1185">Reference proteome</keyword>
<evidence type="ECO:0000313" key="5">
    <source>
        <dbReference type="Proteomes" id="UP001189429"/>
    </source>
</evidence>
<gene>
    <name evidence="4" type="ORF">PCOR1329_LOCUS55039</name>
</gene>
<evidence type="ECO:0000256" key="3">
    <source>
        <dbReference type="SAM" id="MobiDB-lite"/>
    </source>
</evidence>
<dbReference type="Pfam" id="PF13812">
    <property type="entry name" value="PPR_3"/>
    <property type="match status" value="2"/>
</dbReference>
<feature type="compositionally biased region" description="Low complexity" evidence="3">
    <location>
        <begin position="735"/>
        <end position="752"/>
    </location>
</feature>
<dbReference type="PROSITE" id="PS51375">
    <property type="entry name" value="PPR"/>
    <property type="match status" value="3"/>
</dbReference>
<evidence type="ECO:0000256" key="2">
    <source>
        <dbReference type="PROSITE-ProRule" id="PRU00708"/>
    </source>
</evidence>
<proteinExistence type="predicted"/>
<dbReference type="EMBL" id="CAUYUJ010016738">
    <property type="protein sequence ID" value="CAK0868361.1"/>
    <property type="molecule type" value="Genomic_DNA"/>
</dbReference>
<dbReference type="NCBIfam" id="TIGR00756">
    <property type="entry name" value="PPR"/>
    <property type="match status" value="1"/>
</dbReference>
<feature type="region of interest" description="Disordered" evidence="3">
    <location>
        <begin position="715"/>
        <end position="797"/>
    </location>
</feature>
<dbReference type="Gene3D" id="1.25.40.10">
    <property type="entry name" value="Tetratricopeptide repeat domain"/>
    <property type="match status" value="2"/>
</dbReference>
<evidence type="ECO:0000313" key="4">
    <source>
        <dbReference type="EMBL" id="CAK0868361.1"/>
    </source>
</evidence>